<dbReference type="Proteomes" id="UP001628193">
    <property type="component" value="Unassembled WGS sequence"/>
</dbReference>
<keyword evidence="2" id="KW-1185">Reference proteome</keyword>
<name>A0ABQ0C7A7_9PROT</name>
<organism evidence="1 2">
    <name type="scientific">Candidatus Magnetaquiglobus chichijimensis</name>
    <dbReference type="NCBI Taxonomy" id="3141448"/>
    <lineage>
        <taxon>Bacteria</taxon>
        <taxon>Pseudomonadati</taxon>
        <taxon>Pseudomonadota</taxon>
        <taxon>Magnetococcia</taxon>
        <taxon>Magnetococcales</taxon>
        <taxon>Candidatus Magnetaquicoccaceae</taxon>
        <taxon>Candidatus Magnetaquiglobus</taxon>
    </lineage>
</organism>
<dbReference type="RefSeq" id="WP_420904485.1">
    <property type="nucleotide sequence ID" value="NZ_BAAFGK010000004.1"/>
</dbReference>
<protein>
    <submittedName>
        <fullName evidence="1">Uncharacterized protein</fullName>
    </submittedName>
</protein>
<reference evidence="1 2" key="2">
    <citation type="submission" date="2024-09" db="EMBL/GenBank/DDBJ databases">
        <title>Draft genome sequence of Candidatus Magnetaquicoccaceae bacterium FCR-1.</title>
        <authorList>
            <person name="Shimoshige H."/>
            <person name="Shimamura S."/>
            <person name="Taoka A."/>
            <person name="Kobayashi H."/>
            <person name="Maekawa T."/>
        </authorList>
    </citation>
    <scope>NUCLEOTIDE SEQUENCE [LARGE SCALE GENOMIC DNA]</scope>
    <source>
        <strain evidence="1 2">FCR-1</strain>
    </source>
</reference>
<proteinExistence type="predicted"/>
<evidence type="ECO:0000313" key="2">
    <source>
        <dbReference type="Proteomes" id="UP001628193"/>
    </source>
</evidence>
<comment type="caution">
    <text evidence="1">The sequence shown here is derived from an EMBL/GenBank/DDBJ whole genome shotgun (WGS) entry which is preliminary data.</text>
</comment>
<evidence type="ECO:0000313" key="1">
    <source>
        <dbReference type="EMBL" id="GAB0056763.1"/>
    </source>
</evidence>
<sequence length="54" mass="5528">MICATPVGGRLFPKGGRGLRPVGAGRLVDCRGVAARKVCGRGEGFSPQPAGYLD</sequence>
<dbReference type="EMBL" id="BAAFGK010000004">
    <property type="protein sequence ID" value="GAB0056763.1"/>
    <property type="molecule type" value="Genomic_DNA"/>
</dbReference>
<gene>
    <name evidence="1" type="ORF">SIID45300_01075</name>
</gene>
<reference evidence="1 2" key="1">
    <citation type="submission" date="2024-05" db="EMBL/GenBank/DDBJ databases">
        <authorList>
            <consortium name="Candidatus Magnetaquicoccaceae bacterium FCR-1 genome sequencing consortium"/>
            <person name="Shimoshige H."/>
            <person name="Shimamura S."/>
            <person name="Taoka A."/>
            <person name="Kobayashi H."/>
            <person name="Maekawa T."/>
        </authorList>
    </citation>
    <scope>NUCLEOTIDE SEQUENCE [LARGE SCALE GENOMIC DNA]</scope>
    <source>
        <strain evidence="1 2">FCR-1</strain>
    </source>
</reference>
<accession>A0ABQ0C7A7</accession>